<dbReference type="AlphaFoldDB" id="A0A077LUY9"/>
<dbReference type="Gene3D" id="1.10.10.2840">
    <property type="entry name" value="PucR C-terminal helix-turn-helix domain"/>
    <property type="match status" value="1"/>
</dbReference>
<evidence type="ECO:0000259" key="3">
    <source>
        <dbReference type="Pfam" id="PF17853"/>
    </source>
</evidence>
<dbReference type="OrthoDB" id="3190266at2"/>
<dbReference type="PANTHER" id="PTHR33744:SF1">
    <property type="entry name" value="DNA-BINDING TRANSCRIPTIONAL ACTIVATOR ADER"/>
    <property type="match status" value="1"/>
</dbReference>
<evidence type="ECO:0000256" key="1">
    <source>
        <dbReference type="ARBA" id="ARBA00006754"/>
    </source>
</evidence>
<dbReference type="PANTHER" id="PTHR33744">
    <property type="entry name" value="CARBOHYDRATE DIACID REGULATOR"/>
    <property type="match status" value="1"/>
</dbReference>
<proteinExistence type="inferred from homology"/>
<dbReference type="STRING" id="1194083.BN12_20014"/>
<dbReference type="InterPro" id="IPR042070">
    <property type="entry name" value="PucR_C-HTH_sf"/>
</dbReference>
<comment type="similarity">
    <text evidence="1">Belongs to the CdaR family.</text>
</comment>
<sequence>MPNLWDAAYQVRVRNVLALHRLAGATRLGGRGSEDRLVSRVRFAPAGRHPHGDYAQTAVILDGGRLDKDTYLVDLTLRWMSEAGAPLLIVVSPAHEIGLSARRLADKLSTALVVTDDYLLELADDIREVVEAPLRLLATTVVDAVDRFGRISPNQGVPELLGIVDDTLAASASLIGLEGEVVAGPPLDPPIARRDRVTVPVRTRIESVVRLVQPVTLARGERPTFWLVLSREAPTPAWEEAASRLVQLAASYIGTRLMSNRLEQERDARVRLGALNGIIALTDRPSASLTQQIGTLGWKTDGWCSAIHMRVAGQADSLRVLALTDPLSRALSGTIDGPLVERPDGWTSWLAEAAEPLPASFGQLVVAIRRAVQDFVADRDGLRVYVGIGRPYAGTLGLRRSLAEAQEAATIAQASGLRTAVQHIDELGVQRILVGWYTSEEFGDVARTLLRPVTEVDKDEDLLRTLEVYLDNESSPTATADIMGLHRNTVIKRIARVRHVVAVDLDDPDQRLAVQLACRVVNLAR</sequence>
<dbReference type="InterPro" id="IPR041522">
    <property type="entry name" value="CdaR_GGDEF"/>
</dbReference>
<protein>
    <recommendedName>
        <fullName evidence="6">Transcriptional regulator, PucR family</fullName>
    </recommendedName>
</protein>
<dbReference type="Proteomes" id="UP000035721">
    <property type="component" value="Unassembled WGS sequence"/>
</dbReference>
<keyword evidence="5" id="KW-1185">Reference proteome</keyword>
<name>A0A077LUY9_9MICO</name>
<evidence type="ECO:0000313" key="5">
    <source>
        <dbReference type="Proteomes" id="UP000035721"/>
    </source>
</evidence>
<reference evidence="4 5" key="1">
    <citation type="journal article" date="2013" name="ISME J.">
        <title>A metabolic model for members of the genus Tetrasphaera involved in enhanced biological phosphorus removal.</title>
        <authorList>
            <person name="Kristiansen R."/>
            <person name="Nguyen H.T.T."/>
            <person name="Saunders A.M."/>
            <person name="Nielsen J.L."/>
            <person name="Wimmer R."/>
            <person name="Le V.Q."/>
            <person name="McIlroy S.J."/>
            <person name="Petrovski S."/>
            <person name="Seviour R.J."/>
            <person name="Calteau A."/>
            <person name="Nielsen K.L."/>
            <person name="Nielsen P.H."/>
        </authorList>
    </citation>
    <scope>NUCLEOTIDE SEQUENCE [LARGE SCALE GENOMIC DNA]</scope>
    <source>
        <strain evidence="4 5">T1-X7</strain>
    </source>
</reference>
<organism evidence="4 5">
    <name type="scientific">Nostocoides japonicum T1-X7</name>
    <dbReference type="NCBI Taxonomy" id="1194083"/>
    <lineage>
        <taxon>Bacteria</taxon>
        <taxon>Bacillati</taxon>
        <taxon>Actinomycetota</taxon>
        <taxon>Actinomycetes</taxon>
        <taxon>Micrococcales</taxon>
        <taxon>Intrasporangiaceae</taxon>
        <taxon>Nostocoides</taxon>
    </lineage>
</organism>
<evidence type="ECO:0008006" key="6">
    <source>
        <dbReference type="Google" id="ProtNLM"/>
    </source>
</evidence>
<dbReference type="Pfam" id="PF17853">
    <property type="entry name" value="GGDEF_2"/>
    <property type="match status" value="1"/>
</dbReference>
<gene>
    <name evidence="4" type="ORF">BN12_20014</name>
</gene>
<feature type="domain" description="CdaR GGDEF-like" evidence="3">
    <location>
        <begin position="285"/>
        <end position="410"/>
    </location>
</feature>
<dbReference type="Pfam" id="PF13556">
    <property type="entry name" value="HTH_30"/>
    <property type="match status" value="1"/>
</dbReference>
<comment type="caution">
    <text evidence="4">The sequence shown here is derived from an EMBL/GenBank/DDBJ whole genome shotgun (WGS) entry which is preliminary data.</text>
</comment>
<evidence type="ECO:0000259" key="2">
    <source>
        <dbReference type="Pfam" id="PF13556"/>
    </source>
</evidence>
<dbReference type="InterPro" id="IPR025736">
    <property type="entry name" value="PucR_C-HTH_dom"/>
</dbReference>
<accession>A0A077LUY9</accession>
<dbReference type="RefSeq" id="WP_048549590.1">
    <property type="nucleotide sequence ID" value="NZ_HF570958.1"/>
</dbReference>
<dbReference type="EMBL" id="CAJB01000112">
    <property type="protein sequence ID" value="CCH77471.1"/>
    <property type="molecule type" value="Genomic_DNA"/>
</dbReference>
<evidence type="ECO:0000313" key="4">
    <source>
        <dbReference type="EMBL" id="CCH77471.1"/>
    </source>
</evidence>
<feature type="domain" description="PucR C-terminal helix-turn-helix" evidence="2">
    <location>
        <begin position="462"/>
        <end position="520"/>
    </location>
</feature>
<dbReference type="InterPro" id="IPR051448">
    <property type="entry name" value="CdaR-like_regulators"/>
</dbReference>